<dbReference type="Pfam" id="PF02545">
    <property type="entry name" value="Maf"/>
    <property type="match status" value="1"/>
</dbReference>
<comment type="similarity">
    <text evidence="4">Belongs to the Maf family.</text>
</comment>
<evidence type="ECO:0000313" key="6">
    <source>
        <dbReference type="Proteomes" id="UP000255207"/>
    </source>
</evidence>
<dbReference type="PANTHER" id="PTHR43213:SF5">
    <property type="entry name" value="BIFUNCTIONAL DTTP_UTP PYROPHOSPHATASE_METHYLTRANSFERASE PROTEIN-RELATED"/>
    <property type="match status" value="1"/>
</dbReference>
<dbReference type="Gene3D" id="3.90.950.10">
    <property type="match status" value="1"/>
</dbReference>
<dbReference type="HAMAP" id="MF_00528">
    <property type="entry name" value="Maf"/>
    <property type="match status" value="1"/>
</dbReference>
<sequence>MSAPASLWRADKPLLLASGSTTRRDMLVAAGVPVEAIRPDLDERAAEAPLLRQGAAGSAIAGALACAKALGVSVNNPGRFVLGADQSLTCGGTIHHKPADLTGAEAQIAALAGRGHELHSAFVLACDGEIVAEGGETARMTMRPLSADFIAAYVAAAGPAILGSVGGYQVEGLGAQLFEMVEGDHFTILGLPLFAVLDALRELGLLAR</sequence>
<name>A0A370KZW0_9HYPH</name>
<evidence type="ECO:0000256" key="1">
    <source>
        <dbReference type="ARBA" id="ARBA00001968"/>
    </source>
</evidence>
<organism evidence="5 6">
    <name type="scientific">Bosea caraganae</name>
    <dbReference type="NCBI Taxonomy" id="2763117"/>
    <lineage>
        <taxon>Bacteria</taxon>
        <taxon>Pseudomonadati</taxon>
        <taxon>Pseudomonadota</taxon>
        <taxon>Alphaproteobacteria</taxon>
        <taxon>Hyphomicrobiales</taxon>
        <taxon>Boseaceae</taxon>
        <taxon>Bosea</taxon>
    </lineage>
</organism>
<dbReference type="AlphaFoldDB" id="A0A370KZW0"/>
<dbReference type="GO" id="GO:0009117">
    <property type="term" value="P:nucleotide metabolic process"/>
    <property type="evidence" value="ECO:0007669"/>
    <property type="project" value="UniProtKB-KW"/>
</dbReference>
<evidence type="ECO:0000256" key="3">
    <source>
        <dbReference type="ARBA" id="ARBA00023080"/>
    </source>
</evidence>
<dbReference type="RefSeq" id="WP_114831788.1">
    <property type="nucleotide sequence ID" value="NZ_QQTO01000018.1"/>
</dbReference>
<keyword evidence="2 4" id="KW-0378">Hydrolase</keyword>
<dbReference type="PANTHER" id="PTHR43213">
    <property type="entry name" value="BIFUNCTIONAL DTTP/UTP PYROPHOSPHATASE/METHYLTRANSFERASE PROTEIN-RELATED"/>
    <property type="match status" value="1"/>
</dbReference>
<accession>A0A370KZW0</accession>
<proteinExistence type="inferred from homology"/>
<reference evidence="6" key="1">
    <citation type="submission" date="2018-07" db="EMBL/GenBank/DDBJ databases">
        <authorList>
            <person name="Safronova V.I."/>
            <person name="Chirak E.R."/>
            <person name="Sazanova A.L."/>
        </authorList>
    </citation>
    <scope>NUCLEOTIDE SEQUENCE [LARGE SCALE GENOMIC DNA]</scope>
    <source>
        <strain evidence="6">RCAM04685</strain>
    </source>
</reference>
<comment type="function">
    <text evidence="4">Nucleoside triphosphate pyrophosphatase. May have a dual role in cell division arrest and in preventing the incorporation of modified nucleotides into cellular nucleic acids.</text>
</comment>
<dbReference type="GO" id="GO:0005737">
    <property type="term" value="C:cytoplasm"/>
    <property type="evidence" value="ECO:0007669"/>
    <property type="project" value="UniProtKB-SubCell"/>
</dbReference>
<dbReference type="Proteomes" id="UP000255207">
    <property type="component" value="Unassembled WGS sequence"/>
</dbReference>
<dbReference type="EC" id="3.6.1.9" evidence="4"/>
<protein>
    <recommendedName>
        <fullName evidence="4">Nucleoside triphosphate pyrophosphatase</fullName>
        <ecNumber evidence="4">3.6.1.9</ecNumber>
    </recommendedName>
    <alternativeName>
        <fullName evidence="4">Nucleotide pyrophosphatase</fullName>
        <shortName evidence="4">Nucleotide PPase</shortName>
    </alternativeName>
</protein>
<dbReference type="SUPFAM" id="SSF52972">
    <property type="entry name" value="ITPase-like"/>
    <property type="match status" value="1"/>
</dbReference>
<comment type="subcellular location">
    <subcellularLocation>
        <location evidence="4">Cytoplasm</location>
    </subcellularLocation>
</comment>
<evidence type="ECO:0000256" key="2">
    <source>
        <dbReference type="ARBA" id="ARBA00022801"/>
    </source>
</evidence>
<dbReference type="EMBL" id="QQTP01000017">
    <property type="protein sequence ID" value="RDJ20531.1"/>
    <property type="molecule type" value="Genomic_DNA"/>
</dbReference>
<comment type="catalytic activity">
    <reaction evidence="4">
        <text>a ribonucleoside 5'-triphosphate + H2O = a ribonucleoside 5'-phosphate + diphosphate + H(+)</text>
        <dbReference type="Rhea" id="RHEA:23996"/>
        <dbReference type="ChEBI" id="CHEBI:15377"/>
        <dbReference type="ChEBI" id="CHEBI:15378"/>
        <dbReference type="ChEBI" id="CHEBI:33019"/>
        <dbReference type="ChEBI" id="CHEBI:58043"/>
        <dbReference type="ChEBI" id="CHEBI:61557"/>
        <dbReference type="EC" id="3.6.1.9"/>
    </reaction>
</comment>
<keyword evidence="4" id="KW-0963">Cytoplasm</keyword>
<evidence type="ECO:0000256" key="4">
    <source>
        <dbReference type="HAMAP-Rule" id="MF_00528"/>
    </source>
</evidence>
<keyword evidence="6" id="KW-1185">Reference proteome</keyword>
<keyword evidence="3 4" id="KW-0546">Nucleotide metabolism</keyword>
<gene>
    <name evidence="5" type="ORF">DWE98_23705</name>
</gene>
<feature type="active site" description="Proton acceptor" evidence="4">
    <location>
        <position position="85"/>
    </location>
</feature>
<dbReference type="GO" id="GO:0047429">
    <property type="term" value="F:nucleoside triphosphate diphosphatase activity"/>
    <property type="evidence" value="ECO:0007669"/>
    <property type="project" value="UniProtKB-EC"/>
</dbReference>
<comment type="catalytic activity">
    <reaction evidence="4">
        <text>a 2'-deoxyribonucleoside 5'-triphosphate + H2O = a 2'-deoxyribonucleoside 5'-phosphate + diphosphate + H(+)</text>
        <dbReference type="Rhea" id="RHEA:44644"/>
        <dbReference type="ChEBI" id="CHEBI:15377"/>
        <dbReference type="ChEBI" id="CHEBI:15378"/>
        <dbReference type="ChEBI" id="CHEBI:33019"/>
        <dbReference type="ChEBI" id="CHEBI:61560"/>
        <dbReference type="ChEBI" id="CHEBI:65317"/>
        <dbReference type="EC" id="3.6.1.9"/>
    </reaction>
</comment>
<dbReference type="InterPro" id="IPR029001">
    <property type="entry name" value="ITPase-like_fam"/>
</dbReference>
<comment type="caution">
    <text evidence="4">Lacks conserved residue(s) required for the propagation of feature annotation.</text>
</comment>
<evidence type="ECO:0000313" key="5">
    <source>
        <dbReference type="EMBL" id="RDJ20531.1"/>
    </source>
</evidence>
<dbReference type="PIRSF" id="PIRSF006305">
    <property type="entry name" value="Maf"/>
    <property type="match status" value="1"/>
</dbReference>
<dbReference type="InterPro" id="IPR003697">
    <property type="entry name" value="Maf-like"/>
</dbReference>
<comment type="cofactor">
    <cofactor evidence="1 4">
        <name>a divalent metal cation</name>
        <dbReference type="ChEBI" id="CHEBI:60240"/>
    </cofactor>
</comment>
<comment type="caution">
    <text evidence="5">The sequence shown here is derived from an EMBL/GenBank/DDBJ whole genome shotgun (WGS) entry which is preliminary data.</text>
</comment>
<dbReference type="OrthoDB" id="9813962at2"/>